<reference evidence="2 3" key="1">
    <citation type="journal article" date="2019" name="Emerg. Microbes Infect.">
        <title>Comprehensive subspecies identification of 175 nontuberculous mycobacteria species based on 7547 genomic profiles.</title>
        <authorList>
            <person name="Matsumoto Y."/>
            <person name="Kinjo T."/>
            <person name="Motooka D."/>
            <person name="Nabeya D."/>
            <person name="Jung N."/>
            <person name="Uechi K."/>
            <person name="Horii T."/>
            <person name="Iida T."/>
            <person name="Fujita J."/>
            <person name="Nakamura S."/>
        </authorList>
    </citation>
    <scope>NUCLEOTIDE SEQUENCE [LARGE SCALE GENOMIC DNA]</scope>
    <source>
        <strain evidence="2 3">JCM 6375</strain>
    </source>
</reference>
<dbReference type="InterPro" id="IPR007138">
    <property type="entry name" value="ABM_dom"/>
</dbReference>
<organism evidence="2 3">
    <name type="scientific">Mycolicibacterium moriokaense</name>
    <dbReference type="NCBI Taxonomy" id="39691"/>
    <lineage>
        <taxon>Bacteria</taxon>
        <taxon>Bacillati</taxon>
        <taxon>Actinomycetota</taxon>
        <taxon>Actinomycetes</taxon>
        <taxon>Mycobacteriales</taxon>
        <taxon>Mycobacteriaceae</taxon>
        <taxon>Mycolicibacterium</taxon>
    </lineage>
</organism>
<dbReference type="PROSITE" id="PS51725">
    <property type="entry name" value="ABM"/>
    <property type="match status" value="1"/>
</dbReference>
<keyword evidence="2" id="KW-0503">Monooxygenase</keyword>
<dbReference type="InterPro" id="IPR011008">
    <property type="entry name" value="Dimeric_a/b-barrel"/>
</dbReference>
<gene>
    <name evidence="2" type="ORF">MMOR_56020</name>
</gene>
<dbReference type="KEGG" id="mmor:MMOR_56020"/>
<dbReference type="AlphaFoldDB" id="A0AAD1M9I8"/>
<dbReference type="InterPro" id="IPR050744">
    <property type="entry name" value="AI-2_Isomerase_LsrG"/>
</dbReference>
<sequence>MTPVKSVVVVAHWRPTEESIGTIRGLLGELQRKSLAEPGCEGYEILQADDDPTGIVLIERYRDEESLAAHKNSDHYQQIVVAKIGPLLAERRVQILRPV</sequence>
<dbReference type="Gene3D" id="3.30.70.100">
    <property type="match status" value="1"/>
</dbReference>
<accession>A0AAD1M9I8</accession>
<dbReference type="GO" id="GO:0005829">
    <property type="term" value="C:cytosol"/>
    <property type="evidence" value="ECO:0007669"/>
    <property type="project" value="TreeGrafter"/>
</dbReference>
<dbReference type="GO" id="GO:0004497">
    <property type="term" value="F:monooxygenase activity"/>
    <property type="evidence" value="ECO:0007669"/>
    <property type="project" value="UniProtKB-KW"/>
</dbReference>
<dbReference type="SUPFAM" id="SSF54909">
    <property type="entry name" value="Dimeric alpha+beta barrel"/>
    <property type="match status" value="1"/>
</dbReference>
<feature type="domain" description="ABM" evidence="1">
    <location>
        <begin position="7"/>
        <end position="96"/>
    </location>
</feature>
<name>A0AAD1M9I8_9MYCO</name>
<dbReference type="PANTHER" id="PTHR33336:SF3">
    <property type="entry name" value="ABM DOMAIN-CONTAINING PROTEIN"/>
    <property type="match status" value="1"/>
</dbReference>
<dbReference type="PANTHER" id="PTHR33336">
    <property type="entry name" value="QUINOL MONOOXYGENASE YGIN-RELATED"/>
    <property type="match status" value="1"/>
</dbReference>
<evidence type="ECO:0000313" key="2">
    <source>
        <dbReference type="EMBL" id="BBX04666.1"/>
    </source>
</evidence>
<evidence type="ECO:0000259" key="1">
    <source>
        <dbReference type="PROSITE" id="PS51725"/>
    </source>
</evidence>
<keyword evidence="3" id="KW-1185">Reference proteome</keyword>
<evidence type="ECO:0000313" key="3">
    <source>
        <dbReference type="Proteomes" id="UP000466681"/>
    </source>
</evidence>
<dbReference type="Proteomes" id="UP000466681">
    <property type="component" value="Chromosome"/>
</dbReference>
<dbReference type="Pfam" id="PF03992">
    <property type="entry name" value="ABM"/>
    <property type="match status" value="1"/>
</dbReference>
<keyword evidence="2" id="KW-0560">Oxidoreductase</keyword>
<protein>
    <submittedName>
        <fullName evidence="2">Antibiotic biosynthesis monooxygenase</fullName>
    </submittedName>
</protein>
<proteinExistence type="predicted"/>
<dbReference type="RefSeq" id="WP_083157357.1">
    <property type="nucleotide sequence ID" value="NZ_AP022560.1"/>
</dbReference>
<dbReference type="EMBL" id="AP022560">
    <property type="protein sequence ID" value="BBX04666.1"/>
    <property type="molecule type" value="Genomic_DNA"/>
</dbReference>